<organism evidence="2 3">
    <name type="scientific">Clavibacter michiganensis</name>
    <dbReference type="NCBI Taxonomy" id="28447"/>
    <lineage>
        <taxon>Bacteria</taxon>
        <taxon>Bacillati</taxon>
        <taxon>Actinomycetota</taxon>
        <taxon>Actinomycetes</taxon>
        <taxon>Micrococcales</taxon>
        <taxon>Microbacteriaceae</taxon>
        <taxon>Clavibacter</taxon>
    </lineage>
</organism>
<keyword evidence="1" id="KW-0812">Transmembrane</keyword>
<evidence type="ECO:0000313" key="2">
    <source>
        <dbReference type="EMBL" id="OUE25676.1"/>
    </source>
</evidence>
<comment type="caution">
    <text evidence="2">The sequence shown here is derived from an EMBL/GenBank/DDBJ whole genome shotgun (WGS) entry which is preliminary data.</text>
</comment>
<name>A0A251YN43_9MICO</name>
<feature type="transmembrane region" description="Helical" evidence="1">
    <location>
        <begin position="23"/>
        <end position="43"/>
    </location>
</feature>
<reference evidence="2 3" key="1">
    <citation type="submission" date="2016-08" db="EMBL/GenBank/DDBJ databases">
        <title>Genome sequence of Clavibacter michiganensis spp strain CFBP8019.</title>
        <authorList>
            <person name="Thapa S.P."/>
            <person name="Coaker G."/>
            <person name="Jacques M.-A."/>
        </authorList>
    </citation>
    <scope>NUCLEOTIDE SEQUENCE [LARGE SCALE GENOMIC DNA]</scope>
    <source>
        <strain evidence="2">CFBP8019</strain>
    </source>
</reference>
<dbReference type="EMBL" id="MDJZ01000011">
    <property type="protein sequence ID" value="OUE25676.1"/>
    <property type="molecule type" value="Genomic_DNA"/>
</dbReference>
<feature type="transmembrane region" description="Helical" evidence="1">
    <location>
        <begin position="49"/>
        <end position="69"/>
    </location>
</feature>
<keyword evidence="1" id="KW-0472">Membrane</keyword>
<feature type="transmembrane region" description="Helical" evidence="1">
    <location>
        <begin position="81"/>
        <end position="103"/>
    </location>
</feature>
<protein>
    <recommendedName>
        <fullName evidence="4">Integral membrane protein</fullName>
    </recommendedName>
</protein>
<sequence>MPAEPDTTRVRDQPVIRDGRRRAWLVPAGLLAGITIALLVAGLGLDAGIAATGIVATAVLYAAMLVVAVAGRPVRARNVALAWLMILIAVVALGSLLLLLGAARAGA</sequence>
<accession>A0A251YN43</accession>
<keyword evidence="3" id="KW-1185">Reference proteome</keyword>
<dbReference type="RefSeq" id="WP_086514366.1">
    <property type="nucleotide sequence ID" value="NZ_MDJZ01000011.1"/>
</dbReference>
<keyword evidence="1" id="KW-1133">Transmembrane helix</keyword>
<evidence type="ECO:0008006" key="4">
    <source>
        <dbReference type="Google" id="ProtNLM"/>
    </source>
</evidence>
<evidence type="ECO:0000256" key="1">
    <source>
        <dbReference type="SAM" id="Phobius"/>
    </source>
</evidence>
<dbReference type="AlphaFoldDB" id="A0A251YN43"/>
<gene>
    <name evidence="2" type="ORF">BFL37_06720</name>
</gene>
<dbReference type="Proteomes" id="UP000195101">
    <property type="component" value="Unassembled WGS sequence"/>
</dbReference>
<evidence type="ECO:0000313" key="3">
    <source>
        <dbReference type="Proteomes" id="UP000195101"/>
    </source>
</evidence>
<proteinExistence type="predicted"/>